<evidence type="ECO:0000256" key="2">
    <source>
        <dbReference type="ARBA" id="ARBA00022603"/>
    </source>
</evidence>
<dbReference type="Proteomes" id="UP001332192">
    <property type="component" value="Chromosome"/>
</dbReference>
<keyword evidence="6" id="KW-1185">Reference proteome</keyword>
<evidence type="ECO:0000313" key="5">
    <source>
        <dbReference type="EMBL" id="WRP17704.1"/>
    </source>
</evidence>
<dbReference type="Gene3D" id="3.40.1280.10">
    <property type="match status" value="1"/>
</dbReference>
<evidence type="ECO:0000256" key="1">
    <source>
        <dbReference type="ARBA" id="ARBA00007228"/>
    </source>
</evidence>
<gene>
    <name evidence="5" type="primary">rlmB</name>
    <name evidence="5" type="ORF">U7230_01410</name>
</gene>
<keyword evidence="2" id="KW-0489">Methyltransferase</keyword>
<dbReference type="EMBL" id="CP141615">
    <property type="protein sequence ID" value="WRP17704.1"/>
    <property type="molecule type" value="Genomic_DNA"/>
</dbReference>
<keyword evidence="3" id="KW-0808">Transferase</keyword>
<dbReference type="CDD" id="cd18103">
    <property type="entry name" value="SpoU-like_RlmB"/>
    <property type="match status" value="1"/>
</dbReference>
<dbReference type="PANTHER" id="PTHR46429:SF1">
    <property type="entry name" value="23S RRNA (GUANOSINE-2'-O-)-METHYLTRANSFERASE RLMB"/>
    <property type="match status" value="1"/>
</dbReference>
<dbReference type="InterPro" id="IPR029028">
    <property type="entry name" value="Alpha/beta_knot_MTases"/>
</dbReference>
<dbReference type="SMART" id="SM00967">
    <property type="entry name" value="SpoU_sub_bind"/>
    <property type="match status" value="1"/>
</dbReference>
<name>A0ABZ1BY78_9FIRM</name>
<comment type="similarity">
    <text evidence="1">Belongs to the class IV-like SAM-binding methyltransferase superfamily. RNA methyltransferase TrmH family.</text>
</comment>
<feature type="domain" description="RNA 2-O ribose methyltransferase substrate binding" evidence="4">
    <location>
        <begin position="20"/>
        <end position="93"/>
    </location>
</feature>
<organism evidence="5 6">
    <name type="scientific">Carboxydichorda subterranea</name>
    <dbReference type="NCBI Taxonomy" id="3109565"/>
    <lineage>
        <taxon>Bacteria</taxon>
        <taxon>Bacillati</taxon>
        <taxon>Bacillota</taxon>
        <taxon>Limnochordia</taxon>
        <taxon>Limnochordales</taxon>
        <taxon>Geochordaceae</taxon>
        <taxon>Carboxydichorda</taxon>
    </lineage>
</organism>
<dbReference type="NCBIfam" id="TIGR00186">
    <property type="entry name" value="rRNA_methyl_3"/>
    <property type="match status" value="1"/>
</dbReference>
<dbReference type="InterPro" id="IPR001537">
    <property type="entry name" value="SpoU_MeTrfase"/>
</dbReference>
<dbReference type="SUPFAM" id="SSF55315">
    <property type="entry name" value="L30e-like"/>
    <property type="match status" value="1"/>
</dbReference>
<proteinExistence type="inferred from homology"/>
<dbReference type="Gene3D" id="3.30.1330.30">
    <property type="match status" value="1"/>
</dbReference>
<dbReference type="InterPro" id="IPR029026">
    <property type="entry name" value="tRNA_m1G_MTases_N"/>
</dbReference>
<reference evidence="5 6" key="1">
    <citation type="journal article" date="2024" name="Front. Microbiol.">
        <title>Novel thermophilic genera Geochorda gen. nov. and Carboxydochorda gen. nov. from the deep terrestrial subsurface reveal the ecophysiological diversity in the class Limnochordia.</title>
        <authorList>
            <person name="Karnachuk O.V."/>
            <person name="Lukina A.P."/>
            <person name="Avakyan M.R."/>
            <person name="Kadnikov V.V."/>
            <person name="Begmatov S."/>
            <person name="Beletsky A.V."/>
            <person name="Vlasova K.G."/>
            <person name="Novikov A.A."/>
            <person name="Shcherbakova V.A."/>
            <person name="Mardanov A.V."/>
            <person name="Ravin N.V."/>
        </authorList>
    </citation>
    <scope>NUCLEOTIDE SEQUENCE [LARGE SCALE GENOMIC DNA]</scope>
    <source>
        <strain evidence="5 6">L945</strain>
    </source>
</reference>
<dbReference type="PANTHER" id="PTHR46429">
    <property type="entry name" value="23S RRNA (GUANOSINE-2'-O-)-METHYLTRANSFERASE RLMB"/>
    <property type="match status" value="1"/>
</dbReference>
<sequence length="283" mass="29658">MKASGRRGDAGLPSPHPAQLVAGRRAVMELLRSGRPVDRLWVAQGAHGLTEVLEAARSRGAVIQVVPRAVLHRLAGTEHHQGVVARATPLGWVELEELLQRAKEPAAGGHPSIPPMLVVLDRLQDPRNVGALLRSADAAGAVGAVVASRRAAPLSDVAVRASAGAAQHLPVARVSSVAEALERIKQEGFWAVGADPSADRLAWDVDMAGQAVAVVVGAEGKGLSPLVRRRCDVLVRLPMLGKVGSLNASVAGAVLMYEMRRQHLVGQQALGEGPARRSLSQRG</sequence>
<dbReference type="Pfam" id="PF08032">
    <property type="entry name" value="SpoU_sub_bind"/>
    <property type="match status" value="1"/>
</dbReference>
<dbReference type="InterPro" id="IPR013123">
    <property type="entry name" value="SpoU_subst-bd"/>
</dbReference>
<dbReference type="Pfam" id="PF00588">
    <property type="entry name" value="SpoU_methylase"/>
    <property type="match status" value="1"/>
</dbReference>
<dbReference type="RefSeq" id="WP_324716974.1">
    <property type="nucleotide sequence ID" value="NZ_CP141615.1"/>
</dbReference>
<dbReference type="InterPro" id="IPR004441">
    <property type="entry name" value="rRNA_MeTrfase_TrmH"/>
</dbReference>
<evidence type="ECO:0000313" key="6">
    <source>
        <dbReference type="Proteomes" id="UP001332192"/>
    </source>
</evidence>
<accession>A0ABZ1BY78</accession>
<protein>
    <submittedName>
        <fullName evidence="5">23S rRNA (Guanosine(2251)-2'-O)-methyltransferase RlmB</fullName>
    </submittedName>
</protein>
<evidence type="ECO:0000259" key="4">
    <source>
        <dbReference type="SMART" id="SM00967"/>
    </source>
</evidence>
<evidence type="ECO:0000256" key="3">
    <source>
        <dbReference type="ARBA" id="ARBA00022679"/>
    </source>
</evidence>
<dbReference type="InterPro" id="IPR029064">
    <property type="entry name" value="Ribosomal_eL30-like_sf"/>
</dbReference>
<dbReference type="SUPFAM" id="SSF75217">
    <property type="entry name" value="alpha/beta knot"/>
    <property type="match status" value="1"/>
</dbReference>